<reference evidence="1" key="2">
    <citation type="journal article" date="2015" name="Fish Shellfish Immunol.">
        <title>Early steps in the European eel (Anguilla anguilla)-Vibrio vulnificus interaction in the gills: Role of the RtxA13 toxin.</title>
        <authorList>
            <person name="Callol A."/>
            <person name="Pajuelo D."/>
            <person name="Ebbesson L."/>
            <person name="Teles M."/>
            <person name="MacKenzie S."/>
            <person name="Amaro C."/>
        </authorList>
    </citation>
    <scope>NUCLEOTIDE SEQUENCE</scope>
</reference>
<dbReference type="EMBL" id="GBXM01054206">
    <property type="protein sequence ID" value="JAH54371.1"/>
    <property type="molecule type" value="Transcribed_RNA"/>
</dbReference>
<accession>A0A0E9TLA0</accession>
<proteinExistence type="predicted"/>
<evidence type="ECO:0000313" key="1">
    <source>
        <dbReference type="EMBL" id="JAH54371.1"/>
    </source>
</evidence>
<organism evidence="1">
    <name type="scientific">Anguilla anguilla</name>
    <name type="common">European freshwater eel</name>
    <name type="synonym">Muraena anguilla</name>
    <dbReference type="NCBI Taxonomy" id="7936"/>
    <lineage>
        <taxon>Eukaryota</taxon>
        <taxon>Metazoa</taxon>
        <taxon>Chordata</taxon>
        <taxon>Craniata</taxon>
        <taxon>Vertebrata</taxon>
        <taxon>Euteleostomi</taxon>
        <taxon>Actinopterygii</taxon>
        <taxon>Neopterygii</taxon>
        <taxon>Teleostei</taxon>
        <taxon>Anguilliformes</taxon>
        <taxon>Anguillidae</taxon>
        <taxon>Anguilla</taxon>
    </lineage>
</organism>
<reference evidence="1" key="1">
    <citation type="submission" date="2014-11" db="EMBL/GenBank/DDBJ databases">
        <authorList>
            <person name="Amaro Gonzalez C."/>
        </authorList>
    </citation>
    <scope>NUCLEOTIDE SEQUENCE</scope>
</reference>
<sequence>MKNLNALPSSEGYLSILPHQRL</sequence>
<dbReference type="AlphaFoldDB" id="A0A0E9TLA0"/>
<name>A0A0E9TLA0_ANGAN</name>
<protein>
    <submittedName>
        <fullName evidence="1">Uncharacterized protein</fullName>
    </submittedName>
</protein>